<organism evidence="1 2">
    <name type="scientific">Monodon monoceros</name>
    <name type="common">Narwhal</name>
    <name type="synonym">Ceratodon monodon</name>
    <dbReference type="NCBI Taxonomy" id="40151"/>
    <lineage>
        <taxon>Eukaryota</taxon>
        <taxon>Metazoa</taxon>
        <taxon>Chordata</taxon>
        <taxon>Craniata</taxon>
        <taxon>Vertebrata</taxon>
        <taxon>Euteleostomi</taxon>
        <taxon>Mammalia</taxon>
        <taxon>Eutheria</taxon>
        <taxon>Laurasiatheria</taxon>
        <taxon>Artiodactyla</taxon>
        <taxon>Whippomorpha</taxon>
        <taxon>Cetacea</taxon>
        <taxon>Odontoceti</taxon>
        <taxon>Monodontidae</taxon>
        <taxon>Monodon</taxon>
    </lineage>
</organism>
<dbReference type="Proteomes" id="UP000694561">
    <property type="component" value="Unplaced"/>
</dbReference>
<reference evidence="1" key="2">
    <citation type="submission" date="2025-09" db="UniProtKB">
        <authorList>
            <consortium name="Ensembl"/>
        </authorList>
    </citation>
    <scope>IDENTIFICATION</scope>
</reference>
<reference evidence="1" key="1">
    <citation type="submission" date="2025-08" db="UniProtKB">
        <authorList>
            <consortium name="Ensembl"/>
        </authorList>
    </citation>
    <scope>IDENTIFICATION</scope>
</reference>
<dbReference type="AlphaFoldDB" id="A0A8C6BMV0"/>
<keyword evidence="2" id="KW-1185">Reference proteome</keyword>
<dbReference type="Ensembl" id="ENSMMNT00015020851.1">
    <property type="protein sequence ID" value="ENSMMNP00015018984.1"/>
    <property type="gene ID" value="ENSMMNG00015013951.1"/>
</dbReference>
<sequence length="80" mass="8886">MILPIVRSLCCLRCPNFSSLCVLGNSIYMLQNDLHMFSMYGKTEVEVFRLKLGQGPQPHSLGKPSPSFFMCVIDSRGSGT</sequence>
<evidence type="ECO:0000313" key="2">
    <source>
        <dbReference type="Proteomes" id="UP000694561"/>
    </source>
</evidence>
<name>A0A8C6BMV0_MONMO</name>
<accession>A0A8C6BMV0</accession>
<proteinExistence type="predicted"/>
<protein>
    <submittedName>
        <fullName evidence="1">Uncharacterized protein</fullName>
    </submittedName>
</protein>
<evidence type="ECO:0000313" key="1">
    <source>
        <dbReference type="Ensembl" id="ENSMMNP00015018984.1"/>
    </source>
</evidence>